<name>W9SGE2_9ROSA</name>
<sequence length="248" mass="26020">MKGERRSRAAMFGAGLTISGAAKAGLGDLAAVWIGTHDSGDVEAVSGRNSRDPLNSGDIMVRTRKFGSKPLVGGAEYQNSSQMRVGSHVSGVGRSDSCVIGSVLRNSNIIGPTSGSIGVRPKNFRKSGTNFSKICNGSSNFGPKWTGSGNSSTPGAGDGEIDFIGVGFGHSANGRSYISEFVTPKNKIFMFCGLNNGSNGFSALNYTSVAPWFVTVEVGFSRIAMPFNILKGGLDNMGRRWHHSTVVT</sequence>
<organism evidence="1 2">
    <name type="scientific">Morus notabilis</name>
    <dbReference type="NCBI Taxonomy" id="981085"/>
    <lineage>
        <taxon>Eukaryota</taxon>
        <taxon>Viridiplantae</taxon>
        <taxon>Streptophyta</taxon>
        <taxon>Embryophyta</taxon>
        <taxon>Tracheophyta</taxon>
        <taxon>Spermatophyta</taxon>
        <taxon>Magnoliopsida</taxon>
        <taxon>eudicotyledons</taxon>
        <taxon>Gunneridae</taxon>
        <taxon>Pentapetalae</taxon>
        <taxon>rosids</taxon>
        <taxon>fabids</taxon>
        <taxon>Rosales</taxon>
        <taxon>Moraceae</taxon>
        <taxon>Moreae</taxon>
        <taxon>Morus</taxon>
    </lineage>
</organism>
<accession>W9SGE2</accession>
<gene>
    <name evidence="1" type="ORF">L484_011368</name>
</gene>
<dbReference type="EMBL" id="KE346247">
    <property type="protein sequence ID" value="EXC31289.1"/>
    <property type="molecule type" value="Genomic_DNA"/>
</dbReference>
<protein>
    <submittedName>
        <fullName evidence="1">Uncharacterized protein</fullName>
    </submittedName>
</protein>
<proteinExistence type="predicted"/>
<evidence type="ECO:0000313" key="1">
    <source>
        <dbReference type="EMBL" id="EXC31289.1"/>
    </source>
</evidence>
<keyword evidence="2" id="KW-1185">Reference proteome</keyword>
<dbReference type="Proteomes" id="UP000030645">
    <property type="component" value="Unassembled WGS sequence"/>
</dbReference>
<evidence type="ECO:0000313" key="2">
    <source>
        <dbReference type="Proteomes" id="UP000030645"/>
    </source>
</evidence>
<reference evidence="2" key="1">
    <citation type="submission" date="2013-01" db="EMBL/GenBank/DDBJ databases">
        <title>Draft Genome Sequence of a Mulberry Tree, Morus notabilis C.K. Schneid.</title>
        <authorList>
            <person name="He N."/>
            <person name="Zhao S."/>
        </authorList>
    </citation>
    <scope>NUCLEOTIDE SEQUENCE</scope>
</reference>
<dbReference type="AlphaFoldDB" id="W9SGE2"/>